<dbReference type="Pfam" id="PF03364">
    <property type="entry name" value="Polyketide_cyc"/>
    <property type="match status" value="1"/>
</dbReference>
<evidence type="ECO:0000259" key="3">
    <source>
        <dbReference type="Pfam" id="PF03364"/>
    </source>
</evidence>
<dbReference type="InterPro" id="IPR005031">
    <property type="entry name" value="COQ10_START"/>
</dbReference>
<keyword evidence="5" id="KW-1185">Reference proteome</keyword>
<comment type="similarity">
    <text evidence="1">Belongs to the ribosome association toxin RatA family.</text>
</comment>
<reference evidence="5" key="1">
    <citation type="journal article" date="2019" name="Int. J. Syst. Evol. Microbiol.">
        <title>The Global Catalogue of Microorganisms (GCM) 10K type strain sequencing project: providing services to taxonomists for standard genome sequencing and annotation.</title>
        <authorList>
            <consortium name="The Broad Institute Genomics Platform"/>
            <consortium name="The Broad Institute Genome Sequencing Center for Infectious Disease"/>
            <person name="Wu L."/>
            <person name="Ma J."/>
        </authorList>
    </citation>
    <scope>NUCLEOTIDE SEQUENCE [LARGE SCALE GENOMIC DNA]</scope>
    <source>
        <strain evidence="5">CGMCC 1.10759</strain>
    </source>
</reference>
<dbReference type="InterPro" id="IPR023393">
    <property type="entry name" value="START-like_dom_sf"/>
</dbReference>
<evidence type="ECO:0000313" key="4">
    <source>
        <dbReference type="EMBL" id="MFC4308851.1"/>
    </source>
</evidence>
<dbReference type="CDD" id="cd07817">
    <property type="entry name" value="SRPBCC_8"/>
    <property type="match status" value="1"/>
</dbReference>
<evidence type="ECO:0000256" key="1">
    <source>
        <dbReference type="ARBA" id="ARBA00008918"/>
    </source>
</evidence>
<name>A0ABV8SMM4_9GAMM</name>
<dbReference type="PANTHER" id="PTHR33824">
    <property type="entry name" value="POLYKETIDE CYCLASE/DEHYDRASE AND LIPID TRANSPORT SUPERFAMILY PROTEIN"/>
    <property type="match status" value="1"/>
</dbReference>
<proteinExistence type="inferred from homology"/>
<dbReference type="Proteomes" id="UP001595904">
    <property type="component" value="Unassembled WGS sequence"/>
</dbReference>
<organism evidence="4 5">
    <name type="scientific">Steroidobacter flavus</name>
    <dbReference type="NCBI Taxonomy" id="1842136"/>
    <lineage>
        <taxon>Bacteria</taxon>
        <taxon>Pseudomonadati</taxon>
        <taxon>Pseudomonadota</taxon>
        <taxon>Gammaproteobacteria</taxon>
        <taxon>Steroidobacterales</taxon>
        <taxon>Steroidobacteraceae</taxon>
        <taxon>Steroidobacter</taxon>
    </lineage>
</organism>
<dbReference type="Gene3D" id="3.30.530.20">
    <property type="match status" value="1"/>
</dbReference>
<dbReference type="PANTHER" id="PTHR33824:SF7">
    <property type="entry name" value="POLYKETIDE CYCLASE_DEHYDRASE AND LIPID TRANSPORT SUPERFAMILY PROTEIN"/>
    <property type="match status" value="1"/>
</dbReference>
<dbReference type="EMBL" id="JBHSDU010000003">
    <property type="protein sequence ID" value="MFC4308851.1"/>
    <property type="molecule type" value="Genomic_DNA"/>
</dbReference>
<protein>
    <submittedName>
        <fullName evidence="4">SRPBCC family protein</fullName>
    </submittedName>
</protein>
<dbReference type="SUPFAM" id="SSF55961">
    <property type="entry name" value="Bet v1-like"/>
    <property type="match status" value="1"/>
</dbReference>
<sequence>MERVEKTIDVNCPIRAVYNQWTQFEEFPRFMAGVKEVRQLDDTHVHWHAEIWGKDKEWDAEITEQEPDKRISWKSISGAHNAGTVRFEPLDAERTRVRLVMAYEPEGAIENIGDAVGIVSARVENTVQDFKKFIEERGRETGAWRGEVDDSRPV</sequence>
<evidence type="ECO:0000256" key="2">
    <source>
        <dbReference type="ARBA" id="ARBA00022649"/>
    </source>
</evidence>
<dbReference type="InterPro" id="IPR047137">
    <property type="entry name" value="ORF3"/>
</dbReference>
<comment type="caution">
    <text evidence="4">The sequence shown here is derived from an EMBL/GenBank/DDBJ whole genome shotgun (WGS) entry which is preliminary data.</text>
</comment>
<accession>A0ABV8SMM4</accession>
<dbReference type="RefSeq" id="WP_380595929.1">
    <property type="nucleotide sequence ID" value="NZ_JBHSDU010000003.1"/>
</dbReference>
<keyword evidence="2" id="KW-1277">Toxin-antitoxin system</keyword>
<feature type="domain" description="Coenzyme Q-binding protein COQ10 START" evidence="3">
    <location>
        <begin position="10"/>
        <end position="130"/>
    </location>
</feature>
<gene>
    <name evidence="4" type="ORF">ACFPN2_07140</name>
</gene>
<evidence type="ECO:0000313" key="5">
    <source>
        <dbReference type="Proteomes" id="UP001595904"/>
    </source>
</evidence>